<dbReference type="SUPFAM" id="SSF53067">
    <property type="entry name" value="Actin-like ATPase domain"/>
    <property type="match status" value="1"/>
</dbReference>
<dbReference type="InterPro" id="IPR043129">
    <property type="entry name" value="ATPase_NBD"/>
</dbReference>
<dbReference type="InterPro" id="IPR007729">
    <property type="entry name" value="DGOK"/>
</dbReference>
<protein>
    <submittedName>
        <fullName evidence="1">2-dehydro-3-deoxygalactonokinase</fullName>
    </submittedName>
</protein>
<dbReference type="InterPro" id="IPR042257">
    <property type="entry name" value="DGOK_C"/>
</dbReference>
<keyword evidence="1" id="KW-0808">Transferase</keyword>
<dbReference type="AlphaFoldDB" id="A0A1I5X8L1"/>
<reference evidence="2" key="1">
    <citation type="submission" date="2016-10" db="EMBL/GenBank/DDBJ databases">
        <authorList>
            <person name="Varghese N."/>
            <person name="Submissions S."/>
        </authorList>
    </citation>
    <scope>NUCLEOTIDE SEQUENCE [LARGE SCALE GENOMIC DNA]</scope>
    <source>
        <strain evidence="2">JCM 10271</strain>
    </source>
</reference>
<dbReference type="Gene3D" id="3.30.420.310">
    <property type="entry name" value="2-keto-3-deoxy-galactonokinase, C-terminal domain"/>
    <property type="match status" value="1"/>
</dbReference>
<dbReference type="Gene3D" id="3.30.420.300">
    <property type="entry name" value="2-keto-3-deoxy-galactonokinase, substrate binding domain"/>
    <property type="match status" value="1"/>
</dbReference>
<dbReference type="GO" id="GO:0034194">
    <property type="term" value="P:D-galactonate catabolic process"/>
    <property type="evidence" value="ECO:0007669"/>
    <property type="project" value="InterPro"/>
</dbReference>
<name>A0A1I5X8L1_9RHOB</name>
<dbReference type="STRING" id="93684.SAMN05421853_103224"/>
<keyword evidence="2" id="KW-1185">Reference proteome</keyword>
<evidence type="ECO:0000313" key="2">
    <source>
        <dbReference type="Proteomes" id="UP000243106"/>
    </source>
</evidence>
<accession>A0A1I5X8L1</accession>
<dbReference type="Pfam" id="PF05035">
    <property type="entry name" value="DGOK"/>
    <property type="match status" value="1"/>
</dbReference>
<keyword evidence="1" id="KW-0418">Kinase</keyword>
<dbReference type="Proteomes" id="UP000243106">
    <property type="component" value="Unassembled WGS sequence"/>
</dbReference>
<dbReference type="InterPro" id="IPR042258">
    <property type="entry name" value="DGOK_N"/>
</dbReference>
<dbReference type="EMBL" id="FOXV01000003">
    <property type="protein sequence ID" value="SFQ28300.1"/>
    <property type="molecule type" value="Genomic_DNA"/>
</dbReference>
<evidence type="ECO:0000313" key="1">
    <source>
        <dbReference type="EMBL" id="SFQ28300.1"/>
    </source>
</evidence>
<proteinExistence type="predicted"/>
<dbReference type="GO" id="GO:0008671">
    <property type="term" value="F:2-dehydro-3-deoxygalactonokinase activity"/>
    <property type="evidence" value="ECO:0007669"/>
    <property type="project" value="InterPro"/>
</dbReference>
<sequence length="302" mass="31897">MMDGLDWIAVDWGTSNLRAWLMAADGTILDKRSSDRGMNALSRDGFEPALLDLVGDAIGNGPVTVIVCGMAGSRQGWAEAPYRSVPSAPPQLSAATRALVHDPRLDVRILPGLKQEQPADVMRGEETQLRGIFLANPGFDGTICLPGTHTKWVQVSAREVVSFRTFMTGELYALLSANSVLRHSIGEGWDGEAFSEAVSDAMSRPGSVAGHLFGLRAEGLLRGLDGARAASRLSGLLIGLELAGARPYWLGQPIILAGASDLSRAYESALSAQGAAVERLDSEAVTLAGLVAARADMKETAT</sequence>
<organism evidence="1 2">
    <name type="scientific">Roseivivax halotolerans</name>
    <dbReference type="NCBI Taxonomy" id="93684"/>
    <lineage>
        <taxon>Bacteria</taxon>
        <taxon>Pseudomonadati</taxon>
        <taxon>Pseudomonadota</taxon>
        <taxon>Alphaproteobacteria</taxon>
        <taxon>Rhodobacterales</taxon>
        <taxon>Roseobacteraceae</taxon>
        <taxon>Roseivivax</taxon>
    </lineage>
</organism>
<gene>
    <name evidence="1" type="ORF">SAMN05421853_103224</name>
</gene>